<reference evidence="9 10" key="1">
    <citation type="submission" date="2020-08" db="EMBL/GenBank/DDBJ databases">
        <title>Genome public.</title>
        <authorList>
            <person name="Liu C."/>
            <person name="Sun Q."/>
        </authorList>
    </citation>
    <scope>NUCLEOTIDE SEQUENCE [LARGE SCALE GENOMIC DNA]</scope>
    <source>
        <strain evidence="9 10">BX3</strain>
    </source>
</reference>
<name>A0ABR7MRF7_9FIRM</name>
<evidence type="ECO:0000256" key="3">
    <source>
        <dbReference type="ARBA" id="ARBA00022801"/>
    </source>
</evidence>
<proteinExistence type="inferred from homology"/>
<keyword evidence="3" id="KW-0378">Hydrolase</keyword>
<dbReference type="InterPro" id="IPR024402">
    <property type="entry name" value="DUF2726"/>
</dbReference>
<evidence type="ECO:0000259" key="8">
    <source>
        <dbReference type="Pfam" id="PF13087"/>
    </source>
</evidence>
<dbReference type="InterPro" id="IPR041677">
    <property type="entry name" value="DNA2/NAM7_AAA_11"/>
</dbReference>
<feature type="domain" description="DNA2/NAM7 helicase-like C-terminal" evidence="8">
    <location>
        <begin position="563"/>
        <end position="724"/>
    </location>
</feature>
<dbReference type="CDD" id="cd18808">
    <property type="entry name" value="SF1_C_Upf1"/>
    <property type="match status" value="1"/>
</dbReference>
<evidence type="ECO:0000313" key="10">
    <source>
        <dbReference type="Proteomes" id="UP000637513"/>
    </source>
</evidence>
<keyword evidence="5" id="KW-0067">ATP-binding</keyword>
<dbReference type="InterPro" id="IPR027417">
    <property type="entry name" value="P-loop_NTPase"/>
</dbReference>
<comment type="caution">
    <text evidence="9">The sequence shown here is derived from an EMBL/GenBank/DDBJ whole genome shotgun (WGS) entry which is preliminary data.</text>
</comment>
<dbReference type="Proteomes" id="UP000637513">
    <property type="component" value="Unassembled WGS sequence"/>
</dbReference>
<feature type="domain" description="DNA2/NAM7 helicase helicase" evidence="7">
    <location>
        <begin position="185"/>
        <end position="538"/>
    </location>
</feature>
<keyword evidence="4" id="KW-0347">Helicase</keyword>
<dbReference type="SUPFAM" id="SSF52540">
    <property type="entry name" value="P-loop containing nucleoside triphosphate hydrolases"/>
    <property type="match status" value="1"/>
</dbReference>
<dbReference type="Pfam" id="PF13086">
    <property type="entry name" value="AAA_11"/>
    <property type="match status" value="1"/>
</dbReference>
<keyword evidence="10" id="KW-1185">Reference proteome</keyword>
<dbReference type="InterPro" id="IPR041679">
    <property type="entry name" value="DNA2/NAM7-like_C"/>
</dbReference>
<dbReference type="CDD" id="cd17934">
    <property type="entry name" value="DEXXQc_Upf1-like"/>
    <property type="match status" value="1"/>
</dbReference>
<dbReference type="PANTHER" id="PTHR43788">
    <property type="entry name" value="DNA2/NAM7 HELICASE FAMILY MEMBER"/>
    <property type="match status" value="1"/>
</dbReference>
<evidence type="ECO:0000256" key="4">
    <source>
        <dbReference type="ARBA" id="ARBA00022806"/>
    </source>
</evidence>
<evidence type="ECO:0000256" key="1">
    <source>
        <dbReference type="ARBA" id="ARBA00007913"/>
    </source>
</evidence>
<dbReference type="Pfam" id="PF10881">
    <property type="entry name" value="DUF2726"/>
    <property type="match status" value="1"/>
</dbReference>
<dbReference type="Gene3D" id="3.40.50.300">
    <property type="entry name" value="P-loop containing nucleotide triphosphate hydrolases"/>
    <property type="match status" value="3"/>
</dbReference>
<evidence type="ECO:0000259" key="6">
    <source>
        <dbReference type="Pfam" id="PF10881"/>
    </source>
</evidence>
<evidence type="ECO:0000256" key="2">
    <source>
        <dbReference type="ARBA" id="ARBA00022741"/>
    </source>
</evidence>
<feature type="domain" description="DUF2726" evidence="6">
    <location>
        <begin position="784"/>
        <end position="906"/>
    </location>
</feature>
<dbReference type="EMBL" id="JACRSW010000004">
    <property type="protein sequence ID" value="MBC8556379.1"/>
    <property type="molecule type" value="Genomic_DNA"/>
</dbReference>
<evidence type="ECO:0000256" key="5">
    <source>
        <dbReference type="ARBA" id="ARBA00022840"/>
    </source>
</evidence>
<dbReference type="PANTHER" id="PTHR43788:SF8">
    <property type="entry name" value="DNA-BINDING PROTEIN SMUBP-2"/>
    <property type="match status" value="1"/>
</dbReference>
<evidence type="ECO:0000313" key="9">
    <source>
        <dbReference type="EMBL" id="MBC8556379.1"/>
    </source>
</evidence>
<comment type="similarity">
    <text evidence="1">Belongs to the DNA2/NAM7 helicase family.</text>
</comment>
<dbReference type="Pfam" id="PF13087">
    <property type="entry name" value="AAA_12"/>
    <property type="match status" value="1"/>
</dbReference>
<gene>
    <name evidence="9" type="ORF">H8700_01405</name>
</gene>
<dbReference type="RefSeq" id="WP_249302493.1">
    <property type="nucleotide sequence ID" value="NZ_JACRSW010000004.1"/>
</dbReference>
<organism evidence="9 10">
    <name type="scientific">Jutongia hominis</name>
    <dbReference type="NCBI Taxonomy" id="2763664"/>
    <lineage>
        <taxon>Bacteria</taxon>
        <taxon>Bacillati</taxon>
        <taxon>Bacillota</taxon>
        <taxon>Clostridia</taxon>
        <taxon>Lachnospirales</taxon>
        <taxon>Lachnospiraceae</taxon>
        <taxon>Jutongia</taxon>
    </lineage>
</organism>
<dbReference type="InterPro" id="IPR047187">
    <property type="entry name" value="SF1_C_Upf1"/>
</dbReference>
<evidence type="ECO:0000259" key="7">
    <source>
        <dbReference type="Pfam" id="PF13086"/>
    </source>
</evidence>
<keyword evidence="2" id="KW-0547">Nucleotide-binding</keyword>
<protein>
    <submittedName>
        <fullName evidence="9">AAA family ATPase</fullName>
    </submittedName>
</protein>
<accession>A0ABR7MRF7</accession>
<dbReference type="InterPro" id="IPR050534">
    <property type="entry name" value="Coronavir_polyprotein_1ab"/>
</dbReference>
<sequence>MNTRYYMVIIKGEIKTSEIMSCGYNRNTQKWDVKFNNGKTYSYAYLNVEKLTDPEVLNPNMYRISREGREFFDVNAIYVFRSGSESYWHICFGNGSERNYRRNDLHIIESCLAQSQSSNVFEYIKQIAGLSNLKNEETGEKLLSKKFDKISFVGSDVALAKYLSPSSLQGKRAGREYIPIFPFGCNNSQYKAVKNALENQISVIQGPPGTGKTQTILNIIANILMQGKTVQIVSNNNSATENVYEKLSSPKYNLGFIAATLGSSKNKKLFVEHQNAAYPDFSSWKMGEDPGVLQKEIAEQSSQLKSVFDKQEKLACLRQELSQLVTEQEYFNQYAKESDVHTDSIKFKKNLSSKQWMVLWQECQLISEEKTAIGFWFKIKALFKYGVTNWGIYKQDISKIITTFQAMYYCAKQAELSAEIADIEKYLNGVNKNLLEDLCNQSMVVLKDKLARKYEGNSSRKTFSEDNLWKEPYDVLAEYPVILSTTFSSRNSLNSDVVYDYLIMDEASQVDIATGALALSCARNVVIVGDTKQLPNVVTDDIKAKAKSIFDSFNVSEGYQYTNSFLQSILDVMPNVTQTLLREHYRCHPKIINFCNQKFYRGELIIMTTDKGEEDVLSVVKTVAGNHERNHYSQRQIDVIKNEIIPKYVSNPEETGIIAPYKNQVEALSKEITGIDAATVHKFQGKEKENIIISTVDDEISDFADDPYLINVAVSRAKKKLMLVVTGNEQSKEHNITDLIDYIQYNNFEVTESKIYSIFDYLYKQYTEERRVYLQKHKKVSEYDSENLMYSLIEDIISANKYSSLDVVCHFPLNMLIKNPELLNEQECQYAMNPATHLDFLLYNRIGKKPVLAIEVDGYEYHKEDTVQASRDLLKNHIMELYEVPLLRFMTNGSGEKEKIIEMLDKLVG</sequence>